<dbReference type="GO" id="GO:0097367">
    <property type="term" value="F:carbohydrate derivative binding"/>
    <property type="evidence" value="ECO:0007669"/>
    <property type="project" value="InterPro"/>
</dbReference>
<keyword evidence="5" id="KW-0479">Metal-binding</keyword>
<gene>
    <name evidence="10" type="ORF">MB2181_00400</name>
</gene>
<evidence type="ECO:0000256" key="5">
    <source>
        <dbReference type="PIRSR" id="PIRSR004692-2"/>
    </source>
</evidence>
<dbReference type="GO" id="GO:0046872">
    <property type="term" value="F:metal ion binding"/>
    <property type="evidence" value="ECO:0007669"/>
    <property type="project" value="UniProtKB-KW"/>
</dbReference>
<evidence type="ECO:0000256" key="7">
    <source>
        <dbReference type="PROSITE-ProRule" id="PRU00703"/>
    </source>
</evidence>
<feature type="site" description="Catalytically relevant" evidence="6">
    <location>
        <position position="148"/>
    </location>
</feature>
<dbReference type="Pfam" id="PF00571">
    <property type="entry name" value="CBS"/>
    <property type="match status" value="2"/>
</dbReference>
<keyword evidence="3 7" id="KW-0129">CBS domain</keyword>
<protein>
    <submittedName>
        <fullName evidence="10">Carbohydrate isomerase, KpsF/GutQ family protein</fullName>
    </submittedName>
</protein>
<feature type="site" description="Catalytically relevant" evidence="6">
    <location>
        <position position="189"/>
    </location>
</feature>
<comment type="caution">
    <text evidence="10">The sequence shown here is derived from an EMBL/GenBank/DDBJ whole genome shotgun (WGS) entry which is preliminary data.</text>
</comment>
<dbReference type="InterPro" id="IPR035474">
    <property type="entry name" value="SIS_Kpsf"/>
</dbReference>
<dbReference type="PIRSF" id="PIRSF004692">
    <property type="entry name" value="KdsD_KpsF"/>
    <property type="match status" value="1"/>
</dbReference>
<dbReference type="OrthoDB" id="9762536at2"/>
<feature type="site" description="Catalytically relevant" evidence="6">
    <location>
        <position position="55"/>
    </location>
</feature>
<dbReference type="InterPro" id="IPR046348">
    <property type="entry name" value="SIS_dom_sf"/>
</dbReference>
<dbReference type="InterPro" id="IPR000644">
    <property type="entry name" value="CBS_dom"/>
</dbReference>
<feature type="domain" description="CBS" evidence="8">
    <location>
        <begin position="206"/>
        <end position="264"/>
    </location>
</feature>
<dbReference type="FunFam" id="3.40.50.10490:FF:000011">
    <property type="entry name" value="Arabinose 5-phosphate isomerase"/>
    <property type="match status" value="1"/>
</dbReference>
<keyword evidence="10" id="KW-0413">Isomerase</keyword>
<evidence type="ECO:0000256" key="3">
    <source>
        <dbReference type="ARBA" id="ARBA00023122"/>
    </source>
</evidence>
<dbReference type="GO" id="GO:0005975">
    <property type="term" value="P:carbohydrate metabolic process"/>
    <property type="evidence" value="ECO:0007669"/>
    <property type="project" value="InterPro"/>
</dbReference>
<dbReference type="Pfam" id="PF01380">
    <property type="entry name" value="SIS"/>
    <property type="match status" value="1"/>
</dbReference>
<dbReference type="Gene3D" id="3.40.50.10490">
    <property type="entry name" value="Glucose-6-phosphate isomerase like protein, domain 1"/>
    <property type="match status" value="1"/>
</dbReference>
<name>A0P4M7_9PROT</name>
<evidence type="ECO:0000313" key="11">
    <source>
        <dbReference type="Proteomes" id="UP000054262"/>
    </source>
</evidence>
<feature type="site" description="Catalytically relevant" evidence="6">
    <location>
        <position position="107"/>
    </location>
</feature>
<evidence type="ECO:0000259" key="8">
    <source>
        <dbReference type="PROSITE" id="PS51371"/>
    </source>
</evidence>
<evidence type="ECO:0000259" key="9">
    <source>
        <dbReference type="PROSITE" id="PS51464"/>
    </source>
</evidence>
<dbReference type="CDD" id="cd05014">
    <property type="entry name" value="SIS_Kpsf"/>
    <property type="match status" value="1"/>
</dbReference>
<dbReference type="SUPFAM" id="SSF53697">
    <property type="entry name" value="SIS domain"/>
    <property type="match status" value="1"/>
</dbReference>
<dbReference type="Proteomes" id="UP000054262">
    <property type="component" value="Unassembled WGS sequence"/>
</dbReference>
<dbReference type="AlphaFoldDB" id="A0P4M7"/>
<evidence type="ECO:0000313" key="10">
    <source>
        <dbReference type="EMBL" id="EAV46487.1"/>
    </source>
</evidence>
<dbReference type="PROSITE" id="PS51371">
    <property type="entry name" value="CBS"/>
    <property type="match status" value="2"/>
</dbReference>
<proteinExistence type="inferred from homology"/>
<reference evidence="10 11" key="1">
    <citation type="submission" date="2006-11" db="EMBL/GenBank/DDBJ databases">
        <authorList>
            <person name="Giovannoni S."/>
            <person name="Vergin K."/>
            <person name="Ferriera S."/>
            <person name="Johnson J."/>
            <person name="Kravitz S."/>
            <person name="Beeson K."/>
            <person name="Sutton G."/>
            <person name="Rogers Y.-H."/>
            <person name="Friedman R."/>
            <person name="Frazier M."/>
            <person name="Venter J.C."/>
        </authorList>
    </citation>
    <scope>NUCLEOTIDE SEQUENCE [LARGE SCALE GENOMIC DNA]</scope>
    <source>
        <strain evidence="10 11">HTCC2181</strain>
    </source>
</reference>
<keyword evidence="5" id="KW-0862">Zinc</keyword>
<keyword evidence="11" id="KW-1185">Reference proteome</keyword>
<dbReference type="CDD" id="cd04604">
    <property type="entry name" value="CBS_pair_SIS_assoc"/>
    <property type="match status" value="1"/>
</dbReference>
<keyword evidence="2" id="KW-0677">Repeat</keyword>
<evidence type="ECO:0000256" key="2">
    <source>
        <dbReference type="ARBA" id="ARBA00022737"/>
    </source>
</evidence>
<dbReference type="Gene3D" id="3.10.580.10">
    <property type="entry name" value="CBS-domain"/>
    <property type="match status" value="1"/>
</dbReference>
<organism evidence="10 11">
    <name type="scientific">Methylophilales bacterium HTCC2181</name>
    <dbReference type="NCBI Taxonomy" id="383631"/>
    <lineage>
        <taxon>Bacteria</taxon>
        <taxon>Pseudomonadati</taxon>
        <taxon>Pseudomonadota</taxon>
        <taxon>Betaproteobacteria</taxon>
        <taxon>Nitrosomonadales</taxon>
        <taxon>OM43 clade</taxon>
    </lineage>
</organism>
<dbReference type="InterPro" id="IPR004800">
    <property type="entry name" value="KdsD/KpsF-type"/>
</dbReference>
<feature type="domain" description="CBS" evidence="8">
    <location>
        <begin position="272"/>
        <end position="324"/>
    </location>
</feature>
<dbReference type="PROSITE" id="PS51464">
    <property type="entry name" value="SIS"/>
    <property type="match status" value="1"/>
</dbReference>
<evidence type="ECO:0000256" key="4">
    <source>
        <dbReference type="PIRNR" id="PIRNR004692"/>
    </source>
</evidence>
<dbReference type="EMBL" id="AAUX01000001">
    <property type="protein sequence ID" value="EAV46487.1"/>
    <property type="molecule type" value="Genomic_DNA"/>
</dbReference>
<dbReference type="InterPro" id="IPR050986">
    <property type="entry name" value="GutQ/KpsF_isomerases"/>
</dbReference>
<sequence length="324" mass="34692">MDNNHINILSNAKNVLKIEADEIYNALNNIGESFVDAVKAIVGCKGRVVLSGMGKSGHIARKISSTLSSTGTPAFFMHPGEASHGDLGMIVKSDVIILFSNSGQSDELISILPNIKRIGTKIISLTNNEASEIALQSDIHINLNVMKEACPLGLSPTASSTVALALGDALAICVLEEKGFSAEEFKRSHPGGSLGKNSLVKVKDIMLIGNNIPMINFDALLGDAIKEISEKKVGFTSVVDSQKKPIGIFTDGDLRRAILNNKNTNSPILECMTNNPIILHEEQLAIDVVNIMETSKITGFLVTNKTGILIGILNLQVLLKQKVI</sequence>
<dbReference type="GO" id="GO:0019146">
    <property type="term" value="F:arabinose-5-phosphate isomerase activity"/>
    <property type="evidence" value="ECO:0007669"/>
    <property type="project" value="UniProtKB-ARBA"/>
</dbReference>
<feature type="binding site" evidence="5">
    <location>
        <position position="78"/>
    </location>
    <ligand>
        <name>Zn(2+)</name>
        <dbReference type="ChEBI" id="CHEBI:29105"/>
    </ligand>
</feature>
<dbReference type="GO" id="GO:1901135">
    <property type="term" value="P:carbohydrate derivative metabolic process"/>
    <property type="evidence" value="ECO:0007669"/>
    <property type="project" value="InterPro"/>
</dbReference>
<dbReference type="PANTHER" id="PTHR42745">
    <property type="match status" value="1"/>
</dbReference>
<dbReference type="InterPro" id="IPR001347">
    <property type="entry name" value="SIS_dom"/>
</dbReference>
<comment type="similarity">
    <text evidence="1 4">Belongs to the SIS family. GutQ/KpsF subfamily.</text>
</comment>
<dbReference type="PANTHER" id="PTHR42745:SF1">
    <property type="entry name" value="ARABINOSE 5-PHOSPHATE ISOMERASE KDSD"/>
    <property type="match status" value="1"/>
</dbReference>
<evidence type="ECO:0000256" key="1">
    <source>
        <dbReference type="ARBA" id="ARBA00008165"/>
    </source>
</evidence>
<accession>A0P4M7</accession>
<dbReference type="SMART" id="SM00116">
    <property type="entry name" value="CBS"/>
    <property type="match status" value="2"/>
</dbReference>
<dbReference type="InterPro" id="IPR046342">
    <property type="entry name" value="CBS_dom_sf"/>
</dbReference>
<evidence type="ECO:0000256" key="6">
    <source>
        <dbReference type="PIRSR" id="PIRSR004692-3"/>
    </source>
</evidence>
<feature type="domain" description="SIS" evidence="9">
    <location>
        <begin position="37"/>
        <end position="180"/>
    </location>
</feature>
<dbReference type="NCBIfam" id="TIGR00393">
    <property type="entry name" value="kpsF"/>
    <property type="match status" value="1"/>
</dbReference>